<dbReference type="PANTHER" id="PTHR46532:SF11">
    <property type="entry name" value="DYNEIN AXONEMAL HEAVY CHAIN 12"/>
    <property type="match status" value="1"/>
</dbReference>
<dbReference type="PANTHER" id="PTHR46532">
    <property type="entry name" value="MALE FERTILITY FACTOR KL5"/>
    <property type="match status" value="1"/>
</dbReference>
<feature type="domain" description="Dynein heavy chain tail" evidence="1">
    <location>
        <begin position="163"/>
        <end position="247"/>
    </location>
</feature>
<accession>A0A3S2LWA8</accession>
<organism evidence="2 3">
    <name type="scientific">Oryzias javanicus</name>
    <name type="common">Javanese ricefish</name>
    <name type="synonym">Aplocheilus javanicus</name>
    <dbReference type="NCBI Taxonomy" id="123683"/>
    <lineage>
        <taxon>Eukaryota</taxon>
        <taxon>Metazoa</taxon>
        <taxon>Chordata</taxon>
        <taxon>Craniata</taxon>
        <taxon>Vertebrata</taxon>
        <taxon>Euteleostomi</taxon>
        <taxon>Actinopterygii</taxon>
        <taxon>Neopterygii</taxon>
        <taxon>Teleostei</taxon>
        <taxon>Neoteleostei</taxon>
        <taxon>Acanthomorphata</taxon>
        <taxon>Ovalentaria</taxon>
        <taxon>Atherinomorphae</taxon>
        <taxon>Beloniformes</taxon>
        <taxon>Adrianichthyidae</taxon>
        <taxon>Oryziinae</taxon>
        <taxon>Oryzias</taxon>
    </lineage>
</organism>
<sequence length="686" mass="79424">MWHGSAAAEEFQTALKRFFDKETLLFFSSSETGSLGVSNQAPSAVKNNHIYIQKKINVPVNNENYRDILLYGVLFSQPLLQLSNTVEKISVPLLTNKQNHHDWPSLMSEDLIRNVESVHSKTSIVQGWALGKIVLPIPTSADWIAHSYSQFEMDGSYGRALGHAIETHIINWSCLIQDVLKTDSPELLSFNPGPKAELEFWSSRMNNLESIYHQLQSPIVEKMVKTLEILESSYHPAVKTLTDSVSKGKEVCNLFIKQGSAYLSDDLLLSEDLEESLHMVRGVMKVFSCFKKNYLSQRERLANQVQHTPWNFPFGMIFSRFNQFSNRLLQLENMLEIFLEYRNMEKLEFGGITGSHYSDCVAKMYKDFSNYCHELTHSTNNPLDINSQVFENQYTEFKKMVADMECRLSSELCLAFQDCTSLESALKLGMMIGSFLERSEIRQKCKPIFSQLQRYFREELENCKCLFESFQNQKKSSPIKNMAHTSGALKWIKMLRQRIQMPWEYLRRHLVSLEEEMGKEYHLYLEMISLLKQHEEDIYSDWCNGLEETYLIHLSKPLILRNSSTGLILVNFNKKLTEVVKDVEYIQAHGYINIPAAAVTFYEKRDMFTEYSRSLQVLVECYNTLKLTVLKVELPLIKEELEAIDSQLTKAETSLTWEDQDSWDLIRNTKDLVLDLSSRVSHAKEN</sequence>
<dbReference type="GO" id="GO:0045505">
    <property type="term" value="F:dynein intermediate chain binding"/>
    <property type="evidence" value="ECO:0007669"/>
    <property type="project" value="InterPro"/>
</dbReference>
<evidence type="ECO:0000313" key="3">
    <source>
        <dbReference type="Proteomes" id="UP000283210"/>
    </source>
</evidence>
<dbReference type="AlphaFoldDB" id="A0A3S2LWA8"/>
<dbReference type="Pfam" id="PF08385">
    <property type="entry name" value="DHC_N1"/>
    <property type="match status" value="2"/>
</dbReference>
<evidence type="ECO:0000313" key="2">
    <source>
        <dbReference type="EMBL" id="RVE62582.1"/>
    </source>
</evidence>
<reference evidence="2 3" key="2">
    <citation type="submission" date="2019-01" db="EMBL/GenBank/DDBJ databases">
        <title>A chromosome length genome reference of the Java medaka (oryzias javanicus).</title>
        <authorList>
            <person name="Herpin A."/>
            <person name="Takehana Y."/>
            <person name="Naruse K."/>
            <person name="Ansai S."/>
            <person name="Kawaguchi M."/>
        </authorList>
    </citation>
    <scope>NUCLEOTIDE SEQUENCE [LARGE SCALE GENOMIC DNA]</scope>
    <source>
        <strain evidence="2">RS831</strain>
        <tissue evidence="2">Whole body</tissue>
    </source>
</reference>
<dbReference type="GO" id="GO:0051959">
    <property type="term" value="F:dynein light intermediate chain binding"/>
    <property type="evidence" value="ECO:0007669"/>
    <property type="project" value="InterPro"/>
</dbReference>
<dbReference type="Proteomes" id="UP000283210">
    <property type="component" value="Chromosome 16"/>
</dbReference>
<dbReference type="OrthoDB" id="8912488at2759"/>
<dbReference type="GO" id="GO:0007018">
    <property type="term" value="P:microtubule-based movement"/>
    <property type="evidence" value="ECO:0007669"/>
    <property type="project" value="InterPro"/>
</dbReference>
<feature type="domain" description="Dynein heavy chain tail" evidence="1">
    <location>
        <begin position="249"/>
        <end position="663"/>
    </location>
</feature>
<dbReference type="InterPro" id="IPR026983">
    <property type="entry name" value="DHC"/>
</dbReference>
<protein>
    <recommendedName>
        <fullName evidence="1">Dynein heavy chain tail domain-containing protein</fullName>
    </recommendedName>
</protein>
<gene>
    <name evidence="2" type="ORF">OJAV_G00158270</name>
</gene>
<dbReference type="EMBL" id="CM012452">
    <property type="protein sequence ID" value="RVE62582.1"/>
    <property type="molecule type" value="Genomic_DNA"/>
</dbReference>
<keyword evidence="3" id="KW-1185">Reference proteome</keyword>
<name>A0A3S2LWA8_ORYJA</name>
<dbReference type="GO" id="GO:0005858">
    <property type="term" value="C:axonemal dynein complex"/>
    <property type="evidence" value="ECO:0007669"/>
    <property type="project" value="TreeGrafter"/>
</dbReference>
<proteinExistence type="predicted"/>
<dbReference type="InterPro" id="IPR013594">
    <property type="entry name" value="Dynein_heavy_tail"/>
</dbReference>
<evidence type="ECO:0000259" key="1">
    <source>
        <dbReference type="Pfam" id="PF08385"/>
    </source>
</evidence>
<reference evidence="2 3" key="1">
    <citation type="submission" date="2018-11" db="EMBL/GenBank/DDBJ databases">
        <authorList>
            <person name="Lopez-Roques C."/>
            <person name="Donnadieu C."/>
            <person name="Bouchez O."/>
            <person name="Klopp C."/>
            <person name="Cabau C."/>
            <person name="Zahm M."/>
        </authorList>
    </citation>
    <scope>NUCLEOTIDE SEQUENCE [LARGE SCALE GENOMIC DNA]</scope>
    <source>
        <strain evidence="2">RS831</strain>
        <tissue evidence="2">Whole body</tissue>
    </source>
</reference>